<sequence length="76" mass="8507">MMRTIDLDCRQGQGRFGPGASALTNFAWAWLALLSALCAACLSEVYPVGTKCFYMCFARHLMLKYTRISGKHDRNA</sequence>
<reference evidence="1" key="2">
    <citation type="submission" date="2023-05" db="EMBL/GenBank/DDBJ databases">
        <authorList>
            <consortium name="Lawrence Berkeley National Laboratory"/>
            <person name="Steindorff A."/>
            <person name="Hensen N."/>
            <person name="Bonometti L."/>
            <person name="Westerberg I."/>
            <person name="Brannstrom I.O."/>
            <person name="Guillou S."/>
            <person name="Cros-Aarteil S."/>
            <person name="Calhoun S."/>
            <person name="Haridas S."/>
            <person name="Kuo A."/>
            <person name="Mondo S."/>
            <person name="Pangilinan J."/>
            <person name="Riley R."/>
            <person name="Labutti K."/>
            <person name="Andreopoulos B."/>
            <person name="Lipzen A."/>
            <person name="Chen C."/>
            <person name="Yanf M."/>
            <person name="Daum C."/>
            <person name="Ng V."/>
            <person name="Clum A."/>
            <person name="Ohm R."/>
            <person name="Martin F."/>
            <person name="Silar P."/>
            <person name="Natvig D."/>
            <person name="Lalanne C."/>
            <person name="Gautier V."/>
            <person name="Ament-Velasquez S.L."/>
            <person name="Kruys A."/>
            <person name="Hutchinson M.I."/>
            <person name="Powell A.J."/>
            <person name="Barry K."/>
            <person name="Miller A.N."/>
            <person name="Grigoriev I.V."/>
            <person name="Debuchy R."/>
            <person name="Gladieux P."/>
            <person name="Thoren M.H."/>
            <person name="Johannesson H."/>
        </authorList>
    </citation>
    <scope>NUCLEOTIDE SEQUENCE</scope>
    <source>
        <strain evidence="1">PSN293</strain>
    </source>
</reference>
<dbReference type="EMBL" id="MU858047">
    <property type="protein sequence ID" value="KAK4219743.1"/>
    <property type="molecule type" value="Genomic_DNA"/>
</dbReference>
<dbReference type="AlphaFoldDB" id="A0AAN7BDA7"/>
<name>A0AAN7BDA7_9PEZI</name>
<evidence type="ECO:0000313" key="1">
    <source>
        <dbReference type="EMBL" id="KAK4219743.1"/>
    </source>
</evidence>
<proteinExistence type="predicted"/>
<organism evidence="1 2">
    <name type="scientific">Rhypophila decipiens</name>
    <dbReference type="NCBI Taxonomy" id="261697"/>
    <lineage>
        <taxon>Eukaryota</taxon>
        <taxon>Fungi</taxon>
        <taxon>Dikarya</taxon>
        <taxon>Ascomycota</taxon>
        <taxon>Pezizomycotina</taxon>
        <taxon>Sordariomycetes</taxon>
        <taxon>Sordariomycetidae</taxon>
        <taxon>Sordariales</taxon>
        <taxon>Naviculisporaceae</taxon>
        <taxon>Rhypophila</taxon>
    </lineage>
</organism>
<dbReference type="Proteomes" id="UP001301769">
    <property type="component" value="Unassembled WGS sequence"/>
</dbReference>
<accession>A0AAN7BDA7</accession>
<protein>
    <submittedName>
        <fullName evidence="1">Uncharacterized protein</fullName>
    </submittedName>
</protein>
<reference evidence="1" key="1">
    <citation type="journal article" date="2023" name="Mol. Phylogenet. Evol.">
        <title>Genome-scale phylogeny and comparative genomics of the fungal order Sordariales.</title>
        <authorList>
            <person name="Hensen N."/>
            <person name="Bonometti L."/>
            <person name="Westerberg I."/>
            <person name="Brannstrom I.O."/>
            <person name="Guillou S."/>
            <person name="Cros-Aarteil S."/>
            <person name="Calhoun S."/>
            <person name="Haridas S."/>
            <person name="Kuo A."/>
            <person name="Mondo S."/>
            <person name="Pangilinan J."/>
            <person name="Riley R."/>
            <person name="LaButti K."/>
            <person name="Andreopoulos B."/>
            <person name="Lipzen A."/>
            <person name="Chen C."/>
            <person name="Yan M."/>
            <person name="Daum C."/>
            <person name="Ng V."/>
            <person name="Clum A."/>
            <person name="Steindorff A."/>
            <person name="Ohm R.A."/>
            <person name="Martin F."/>
            <person name="Silar P."/>
            <person name="Natvig D.O."/>
            <person name="Lalanne C."/>
            <person name="Gautier V."/>
            <person name="Ament-Velasquez S.L."/>
            <person name="Kruys A."/>
            <person name="Hutchinson M.I."/>
            <person name="Powell A.J."/>
            <person name="Barry K."/>
            <person name="Miller A.N."/>
            <person name="Grigoriev I.V."/>
            <person name="Debuchy R."/>
            <person name="Gladieux P."/>
            <person name="Hiltunen Thoren M."/>
            <person name="Johannesson H."/>
        </authorList>
    </citation>
    <scope>NUCLEOTIDE SEQUENCE</scope>
    <source>
        <strain evidence="1">PSN293</strain>
    </source>
</reference>
<keyword evidence="2" id="KW-1185">Reference proteome</keyword>
<evidence type="ECO:0000313" key="2">
    <source>
        <dbReference type="Proteomes" id="UP001301769"/>
    </source>
</evidence>
<gene>
    <name evidence="1" type="ORF">QBC37DRAFT_409661</name>
</gene>
<comment type="caution">
    <text evidence="1">The sequence shown here is derived from an EMBL/GenBank/DDBJ whole genome shotgun (WGS) entry which is preliminary data.</text>
</comment>